<dbReference type="EMBL" id="GG662510">
    <property type="protein sequence ID" value="EAR84927.1"/>
    <property type="molecule type" value="Genomic_DNA"/>
</dbReference>
<dbReference type="HOGENOM" id="CLU_298011_0_0_1"/>
<organism evidence="11 12">
    <name type="scientific">Tetrahymena thermophila (strain SB210)</name>
    <dbReference type="NCBI Taxonomy" id="312017"/>
    <lineage>
        <taxon>Eukaryota</taxon>
        <taxon>Sar</taxon>
        <taxon>Alveolata</taxon>
        <taxon>Ciliophora</taxon>
        <taxon>Intramacronucleata</taxon>
        <taxon>Oligohymenophorea</taxon>
        <taxon>Hymenostomatida</taxon>
        <taxon>Tetrahymenina</taxon>
        <taxon>Tetrahymenidae</taxon>
        <taxon>Tetrahymena</taxon>
    </lineage>
</organism>
<dbReference type="InParanoid" id="I7LZU3"/>
<feature type="compositionally biased region" description="Low complexity" evidence="6">
    <location>
        <begin position="988"/>
        <end position="1003"/>
    </location>
</feature>
<dbReference type="FunFam" id="1.10.10.10:FF:000020">
    <property type="entry name" value="SWI/SNF complex subunit SMARCC2 isoform c"/>
    <property type="match status" value="1"/>
</dbReference>
<dbReference type="Proteomes" id="UP000009168">
    <property type="component" value="Unassembled WGS sequence"/>
</dbReference>
<evidence type="ECO:0000259" key="7">
    <source>
        <dbReference type="PROSITE" id="PS50090"/>
    </source>
</evidence>
<feature type="domain" description="HTH myb-type" evidence="10">
    <location>
        <begin position="426"/>
        <end position="480"/>
    </location>
</feature>
<feature type="region of interest" description="Disordered" evidence="6">
    <location>
        <begin position="535"/>
        <end position="587"/>
    </location>
</feature>
<dbReference type="GO" id="GO:0005634">
    <property type="term" value="C:nucleus"/>
    <property type="evidence" value="ECO:0007669"/>
    <property type="project" value="UniProtKB-ARBA"/>
</dbReference>
<feature type="compositionally biased region" description="Low complexity" evidence="6">
    <location>
        <begin position="773"/>
        <end position="812"/>
    </location>
</feature>
<keyword evidence="3" id="KW-0804">Transcription</keyword>
<dbReference type="AlphaFoldDB" id="I7LZU3"/>
<feature type="domain" description="Myb-like" evidence="7">
    <location>
        <begin position="426"/>
        <end position="476"/>
    </location>
</feature>
<evidence type="ECO:0000256" key="1">
    <source>
        <dbReference type="ARBA" id="ARBA00023015"/>
    </source>
</evidence>
<keyword evidence="2" id="KW-0238">DNA-binding</keyword>
<dbReference type="Pfam" id="PF00249">
    <property type="entry name" value="Myb_DNA-binding"/>
    <property type="match status" value="1"/>
</dbReference>
<feature type="coiled-coil region" evidence="5">
    <location>
        <begin position="611"/>
        <end position="675"/>
    </location>
</feature>
<dbReference type="Gene3D" id="1.10.10.10">
    <property type="entry name" value="Winged helix-like DNA-binding domain superfamily/Winged helix DNA-binding domain"/>
    <property type="match status" value="1"/>
</dbReference>
<feature type="domain" description="SWIRM" evidence="8">
    <location>
        <begin position="212"/>
        <end position="308"/>
    </location>
</feature>
<evidence type="ECO:0000259" key="9">
    <source>
        <dbReference type="PROSITE" id="PS51293"/>
    </source>
</evidence>
<dbReference type="GeneID" id="7846685"/>
<dbReference type="PROSITE" id="PS51293">
    <property type="entry name" value="SANT"/>
    <property type="match status" value="1"/>
</dbReference>
<evidence type="ECO:0000256" key="2">
    <source>
        <dbReference type="ARBA" id="ARBA00023125"/>
    </source>
</evidence>
<dbReference type="InterPro" id="IPR001005">
    <property type="entry name" value="SANT/Myb"/>
</dbReference>
<dbReference type="InterPro" id="IPR007526">
    <property type="entry name" value="SWIRM"/>
</dbReference>
<evidence type="ECO:0000313" key="11">
    <source>
        <dbReference type="EMBL" id="EAR84927.1"/>
    </source>
</evidence>
<dbReference type="RefSeq" id="XP_001032590.1">
    <property type="nucleotide sequence ID" value="XM_001032590.3"/>
</dbReference>
<dbReference type="InterPro" id="IPR017884">
    <property type="entry name" value="SANT_dom"/>
</dbReference>
<dbReference type="eggNOG" id="KOG1279">
    <property type="taxonomic scope" value="Eukaryota"/>
</dbReference>
<keyword evidence="4" id="KW-0539">Nucleus</keyword>
<evidence type="ECO:0000256" key="3">
    <source>
        <dbReference type="ARBA" id="ARBA00023163"/>
    </source>
</evidence>
<evidence type="ECO:0000259" key="8">
    <source>
        <dbReference type="PROSITE" id="PS50934"/>
    </source>
</evidence>
<dbReference type="Pfam" id="PF16495">
    <property type="entry name" value="SWIRM-assoc_1"/>
    <property type="match status" value="1"/>
</dbReference>
<keyword evidence="1" id="KW-0805">Transcription regulation</keyword>
<sequence length="1010" mass="115040">MKQKKNQIVINLLKLPNNSYQVIDQEQEDTKPSQQQTSSSKKGGKSQVSKQQSQQPPLSPESSNPIIPQNPPPTNLSLSAQQTPQTSQNQSVQQNSQQANSQIANQQSQPQNSMQGGSNLQAPQAQVNQQVQQAQPPVQQPVAPQVQQPPKANPTFIPTAAPPSLIIRGEENSKDIFPYTSFAQEKYHQSMGNGGQNMGENKSEKSQKKYQVVLPSCSHWFEMEKIHQIEKESLPEFFQGKPSKTPEIYKRYRNFIVALYRENPRVYLTATACRRNLAGDVCAILRVHAFLEHWGIINFNCDPKLTPQSILLSKPTLANQSIYKFTNQSKKIDLLDQDRDLFQEGGEGDLVFNSIKLLSKNQRPICDFCGVICGLVWFQQKQVQENQPCMVLCIKCYTEGNYPSFLSDRDFEKSDLINKLSSNDSKQNLSQRPWTPQETHKLLEKIEEYKENWDEIVKSLDGRTREEIILHFLRLPLKNISQVRLFENEDDNNIGRQPYEEIADDEPTVFSDFSNPLIQHIAIFKSLLDKHKQKKQSIKASAKSSQPQKIEQKEENVEGGTNSQIKEEDEIQEEQKQQNQSKEGQDMEVEIAEQAPSQSAVNGVAKGETVIQEEVEEQVQVQDSLKKKEDKRLGLIEEVSNSNADDLLEIENITKERAKKLQEREESKIKKLVQSLIYCQLSKLESKLNYLEEYEKLIWYERNQLEVTQSNHIAETVSLAYRRNEFNKEFTRTYQEQHRRQMNQQQQPGMPPVPFQNQGQQVPPIAPITGTSPSNQAQQQQYPQQNVPNSQPVNASGYQQQYPQNQGGSQQNIPYAPNQAYHKPPAQQYGAPGYQQQPPIQNPPIQPIQQQQQAQIPNTQQNYQHYPQGIQNQGGYYGNPQRGLSQESTPTNSNPMLHQNPQQVLQTAPVNQAPSSQSIIGGPTGQHNLSSQPQIPVQAPPVPQGQYDSSQGMNIEEQNYFSQNDQQEPINNLGDYPQQTEPIAEYTQADQGYQQDYSQQMYDQTEKIDQ</sequence>
<dbReference type="STRING" id="312017.I7LZU3"/>
<evidence type="ECO:0000313" key="12">
    <source>
        <dbReference type="Proteomes" id="UP000009168"/>
    </source>
</evidence>
<feature type="compositionally biased region" description="Polar residues" evidence="6">
    <location>
        <begin position="947"/>
        <end position="970"/>
    </location>
</feature>
<feature type="region of interest" description="Disordered" evidence="6">
    <location>
        <begin position="16"/>
        <end position="160"/>
    </location>
</feature>
<dbReference type="Pfam" id="PF04433">
    <property type="entry name" value="SWIRM"/>
    <property type="match status" value="1"/>
</dbReference>
<dbReference type="GO" id="GO:0003677">
    <property type="term" value="F:DNA binding"/>
    <property type="evidence" value="ECO:0007669"/>
    <property type="project" value="UniProtKB-KW"/>
</dbReference>
<reference evidence="12" key="1">
    <citation type="journal article" date="2006" name="PLoS Biol.">
        <title>Macronuclear genome sequence of the ciliate Tetrahymena thermophila, a model eukaryote.</title>
        <authorList>
            <person name="Eisen J.A."/>
            <person name="Coyne R.S."/>
            <person name="Wu M."/>
            <person name="Wu D."/>
            <person name="Thiagarajan M."/>
            <person name="Wortman J.R."/>
            <person name="Badger J.H."/>
            <person name="Ren Q."/>
            <person name="Amedeo P."/>
            <person name="Jones K.M."/>
            <person name="Tallon L.J."/>
            <person name="Delcher A.L."/>
            <person name="Salzberg S.L."/>
            <person name="Silva J.C."/>
            <person name="Haas B.J."/>
            <person name="Majoros W.H."/>
            <person name="Farzad M."/>
            <person name="Carlton J.M."/>
            <person name="Smith R.K. Jr."/>
            <person name="Garg J."/>
            <person name="Pearlman R.E."/>
            <person name="Karrer K.M."/>
            <person name="Sun L."/>
            <person name="Manning G."/>
            <person name="Elde N.C."/>
            <person name="Turkewitz A.P."/>
            <person name="Asai D.J."/>
            <person name="Wilkes D.E."/>
            <person name="Wang Y."/>
            <person name="Cai H."/>
            <person name="Collins K."/>
            <person name="Stewart B.A."/>
            <person name="Lee S.R."/>
            <person name="Wilamowska K."/>
            <person name="Weinberg Z."/>
            <person name="Ruzzo W.L."/>
            <person name="Wloga D."/>
            <person name="Gaertig J."/>
            <person name="Frankel J."/>
            <person name="Tsao C.-C."/>
            <person name="Gorovsky M.A."/>
            <person name="Keeling P.J."/>
            <person name="Waller R.F."/>
            <person name="Patron N.J."/>
            <person name="Cherry J.M."/>
            <person name="Stover N.A."/>
            <person name="Krieger C.J."/>
            <person name="del Toro C."/>
            <person name="Ryder H.F."/>
            <person name="Williamson S.C."/>
            <person name="Barbeau R.A."/>
            <person name="Hamilton E.P."/>
            <person name="Orias E."/>
        </authorList>
    </citation>
    <scope>NUCLEOTIDE SEQUENCE [LARGE SCALE GENOMIC DNA]</scope>
    <source>
        <strain evidence="12">SB210</strain>
    </source>
</reference>
<dbReference type="KEGG" id="tet:TTHERM_00584840"/>
<dbReference type="InterPro" id="IPR017930">
    <property type="entry name" value="Myb_dom"/>
</dbReference>
<name>I7LZU3_TETTS</name>
<accession>I7LZU3</accession>
<feature type="compositionally biased region" description="Low complexity" evidence="6">
    <location>
        <begin position="32"/>
        <end position="67"/>
    </location>
</feature>
<keyword evidence="5" id="KW-0175">Coiled coil</keyword>
<dbReference type="CDD" id="cd00167">
    <property type="entry name" value="SANT"/>
    <property type="match status" value="1"/>
</dbReference>
<dbReference type="SMART" id="SM00717">
    <property type="entry name" value="SANT"/>
    <property type="match status" value="1"/>
</dbReference>
<dbReference type="OrthoDB" id="118550at2759"/>
<dbReference type="PANTHER" id="PTHR12802">
    <property type="entry name" value="SWI/SNF COMPLEX-RELATED"/>
    <property type="match status" value="1"/>
</dbReference>
<evidence type="ECO:0000256" key="4">
    <source>
        <dbReference type="ARBA" id="ARBA00023242"/>
    </source>
</evidence>
<dbReference type="PANTHER" id="PTHR12802:SF41">
    <property type="entry name" value="BRAHMA ASSOCIATED PROTEIN 155 KDA"/>
    <property type="match status" value="1"/>
</dbReference>
<feature type="compositionally biased region" description="Low complexity" evidence="6">
    <location>
        <begin position="79"/>
        <end position="113"/>
    </location>
</feature>
<dbReference type="SUPFAM" id="SSF46689">
    <property type="entry name" value="Homeodomain-like"/>
    <property type="match status" value="2"/>
</dbReference>
<feature type="compositionally biased region" description="Low complexity" evidence="6">
    <location>
        <begin position="121"/>
        <end position="154"/>
    </location>
</feature>
<evidence type="ECO:0000256" key="6">
    <source>
        <dbReference type="SAM" id="MobiDB-lite"/>
    </source>
</evidence>
<feature type="region of interest" description="Disordered" evidence="6">
    <location>
        <begin position="733"/>
        <end position="1010"/>
    </location>
</feature>
<protein>
    <submittedName>
        <fullName evidence="11">SWIRM domain protein</fullName>
    </submittedName>
</protein>
<dbReference type="InterPro" id="IPR032451">
    <property type="entry name" value="SMARCC_C"/>
</dbReference>
<feature type="domain" description="SANT" evidence="9">
    <location>
        <begin position="429"/>
        <end position="480"/>
    </location>
</feature>
<keyword evidence="12" id="KW-1185">Reference proteome</keyword>
<dbReference type="PROSITE" id="PS51294">
    <property type="entry name" value="HTH_MYB"/>
    <property type="match status" value="1"/>
</dbReference>
<dbReference type="PROSITE" id="PS50090">
    <property type="entry name" value="MYB_LIKE"/>
    <property type="match status" value="1"/>
</dbReference>
<proteinExistence type="predicted"/>
<feature type="compositionally biased region" description="Low complexity" evidence="6">
    <location>
        <begin position="824"/>
        <end position="839"/>
    </location>
</feature>
<dbReference type="PROSITE" id="PS50934">
    <property type="entry name" value="SWIRM"/>
    <property type="match status" value="1"/>
</dbReference>
<feature type="compositionally biased region" description="Low complexity" evidence="6">
    <location>
        <begin position="538"/>
        <end position="549"/>
    </location>
</feature>
<evidence type="ECO:0000259" key="10">
    <source>
        <dbReference type="PROSITE" id="PS51294"/>
    </source>
</evidence>
<evidence type="ECO:0000256" key="5">
    <source>
        <dbReference type="SAM" id="Coils"/>
    </source>
</evidence>
<gene>
    <name evidence="11" type="ORF">TTHERM_00584840</name>
</gene>
<dbReference type="InterPro" id="IPR009057">
    <property type="entry name" value="Homeodomain-like_sf"/>
</dbReference>
<dbReference type="InterPro" id="IPR036388">
    <property type="entry name" value="WH-like_DNA-bd_sf"/>
</dbReference>
<dbReference type="Gene3D" id="1.10.10.60">
    <property type="entry name" value="Homeodomain-like"/>
    <property type="match status" value="1"/>
</dbReference>
<feature type="compositionally biased region" description="Polar residues" evidence="6">
    <location>
        <begin position="882"/>
        <end position="931"/>
    </location>
</feature>
<feature type="compositionally biased region" description="Low complexity" evidence="6">
    <location>
        <begin position="847"/>
        <end position="881"/>
    </location>
</feature>